<dbReference type="Proteomes" id="UP000224130">
    <property type="component" value="Unassembled WGS sequence"/>
</dbReference>
<dbReference type="Pfam" id="PF13692">
    <property type="entry name" value="Glyco_trans_1_4"/>
    <property type="match status" value="1"/>
</dbReference>
<feature type="region of interest" description="Disordered" evidence="3">
    <location>
        <begin position="1"/>
        <end position="24"/>
    </location>
</feature>
<reference evidence="4 5" key="1">
    <citation type="submission" date="2017-10" db="EMBL/GenBank/DDBJ databases">
        <title>Sequencing the genomes of 1000 actinobacteria strains.</title>
        <authorList>
            <person name="Klenk H.-P."/>
        </authorList>
    </citation>
    <scope>NUCLEOTIDE SEQUENCE [LARGE SCALE GENOMIC DNA]</scope>
    <source>
        <strain evidence="4 5">DSM 21863</strain>
    </source>
</reference>
<feature type="region of interest" description="Disordered" evidence="3">
    <location>
        <begin position="97"/>
        <end position="131"/>
    </location>
</feature>
<keyword evidence="1" id="KW-0328">Glycosyltransferase</keyword>
<gene>
    <name evidence="4" type="ORF">ATJ88_2781</name>
</gene>
<dbReference type="Gene3D" id="3.40.50.2000">
    <property type="entry name" value="Glycogen Phosphorylase B"/>
    <property type="match status" value="3"/>
</dbReference>
<sequence length="469" mass="50888">MTAPGALPRPAGLPDAPPPAGGLATATWSVPHDFGGMTSALLRRSRILAAHLDAPVRILTYSPGLDVDEARRRLTRRGDLVDGVTLHNVWEDLRDLPDEALDPRGDEAPGRRPRGRRGELTREEPDGTGGVRTLVFRRDRSLLAVEERQGARRTVATFTRTGRPGRTWPSRRAFHLEWTTQVLPDDPTFVVVDSKVLIRFFASLRDVPSLRTLHLVHGAHLSTDAQDAHGELVGRRSRMLGVLADYDGVVLLTPTQERELSERLGPGVRTFVVPNSTELGVNTALTGRDPARGVVVAGLHPRKRIDHAIAAVDAVRRRTGRPLRLDVYGDGPERAALRALAARAPGVRLRGHVPGAADRFADASFMLLTSTSEGMALVLAEAMARGCLPIAYDIRYGPADVITHGVDGFLVPAGDTESLAAAIEHVTGLDEATLVPMRQAAVRSAQRFDDARVAQRWAEVAAEIANRPR</sequence>
<protein>
    <submittedName>
        <fullName evidence="4">Poly(Glycerol-phosphate) alpha-glucosyltransferase</fullName>
    </submittedName>
</protein>
<dbReference type="RefSeq" id="WP_098464328.1">
    <property type="nucleotide sequence ID" value="NZ_PDJJ01000001.1"/>
</dbReference>
<dbReference type="PANTHER" id="PTHR12526">
    <property type="entry name" value="GLYCOSYLTRANSFERASE"/>
    <property type="match status" value="1"/>
</dbReference>
<evidence type="ECO:0000256" key="1">
    <source>
        <dbReference type="ARBA" id="ARBA00022676"/>
    </source>
</evidence>
<feature type="compositionally biased region" description="Basic and acidic residues" evidence="3">
    <location>
        <begin position="97"/>
        <end position="125"/>
    </location>
</feature>
<evidence type="ECO:0000313" key="4">
    <source>
        <dbReference type="EMBL" id="PFG44063.1"/>
    </source>
</evidence>
<name>A0A2A9EZ80_9MICO</name>
<keyword evidence="5" id="KW-1185">Reference proteome</keyword>
<dbReference type="OrthoDB" id="506201at2"/>
<feature type="compositionally biased region" description="Low complexity" evidence="3">
    <location>
        <begin position="1"/>
        <end position="14"/>
    </location>
</feature>
<evidence type="ECO:0000256" key="2">
    <source>
        <dbReference type="ARBA" id="ARBA00022679"/>
    </source>
</evidence>
<evidence type="ECO:0000256" key="3">
    <source>
        <dbReference type="SAM" id="MobiDB-lite"/>
    </source>
</evidence>
<accession>A0A2A9EZ80</accession>
<evidence type="ECO:0000313" key="5">
    <source>
        <dbReference type="Proteomes" id="UP000224130"/>
    </source>
</evidence>
<proteinExistence type="predicted"/>
<dbReference type="AlphaFoldDB" id="A0A2A9EZ80"/>
<dbReference type="PANTHER" id="PTHR12526:SF629">
    <property type="entry name" value="TEICHURONIC ACID BIOSYNTHESIS GLYCOSYLTRANSFERASE TUAH-RELATED"/>
    <property type="match status" value="1"/>
</dbReference>
<dbReference type="SUPFAM" id="SSF53756">
    <property type="entry name" value="UDP-Glycosyltransferase/glycogen phosphorylase"/>
    <property type="match status" value="1"/>
</dbReference>
<keyword evidence="2 4" id="KW-0808">Transferase</keyword>
<organism evidence="4 5">
    <name type="scientific">Isoptericola jiangsuensis</name>
    <dbReference type="NCBI Taxonomy" id="548579"/>
    <lineage>
        <taxon>Bacteria</taxon>
        <taxon>Bacillati</taxon>
        <taxon>Actinomycetota</taxon>
        <taxon>Actinomycetes</taxon>
        <taxon>Micrococcales</taxon>
        <taxon>Promicromonosporaceae</taxon>
        <taxon>Isoptericola</taxon>
    </lineage>
</organism>
<dbReference type="GO" id="GO:0016757">
    <property type="term" value="F:glycosyltransferase activity"/>
    <property type="evidence" value="ECO:0007669"/>
    <property type="project" value="UniProtKB-KW"/>
</dbReference>
<dbReference type="EMBL" id="PDJJ01000001">
    <property type="protein sequence ID" value="PFG44063.1"/>
    <property type="molecule type" value="Genomic_DNA"/>
</dbReference>
<comment type="caution">
    <text evidence="4">The sequence shown here is derived from an EMBL/GenBank/DDBJ whole genome shotgun (WGS) entry which is preliminary data.</text>
</comment>